<dbReference type="Pfam" id="PF15784">
    <property type="entry name" value="GPS2_interact"/>
    <property type="match status" value="1"/>
</dbReference>
<evidence type="ECO:0000313" key="6">
    <source>
        <dbReference type="Proteomes" id="UP000008144"/>
    </source>
</evidence>
<evidence type="ECO:0000313" key="5">
    <source>
        <dbReference type="Ensembl" id="ENSCINP00000016774.3"/>
    </source>
</evidence>
<feature type="region of interest" description="Disordered" evidence="3">
    <location>
        <begin position="227"/>
        <end position="275"/>
    </location>
</feature>
<evidence type="ECO:0000256" key="3">
    <source>
        <dbReference type="SAM" id="MobiDB-lite"/>
    </source>
</evidence>
<feature type="compositionally biased region" description="Basic and acidic residues" evidence="3">
    <location>
        <begin position="300"/>
        <end position="318"/>
    </location>
</feature>
<reference evidence="5" key="3">
    <citation type="submission" date="2025-08" db="UniProtKB">
        <authorList>
            <consortium name="Ensembl"/>
        </authorList>
    </citation>
    <scope>IDENTIFICATION</scope>
</reference>
<keyword evidence="6" id="KW-1185">Reference proteome</keyword>
<organism evidence="5 6">
    <name type="scientific">Ciona intestinalis</name>
    <name type="common">Transparent sea squirt</name>
    <name type="synonym">Ascidia intestinalis</name>
    <dbReference type="NCBI Taxonomy" id="7719"/>
    <lineage>
        <taxon>Eukaryota</taxon>
        <taxon>Metazoa</taxon>
        <taxon>Chordata</taxon>
        <taxon>Tunicata</taxon>
        <taxon>Ascidiacea</taxon>
        <taxon>Phlebobranchia</taxon>
        <taxon>Cionidae</taxon>
        <taxon>Ciona</taxon>
    </lineage>
</organism>
<name>F6PIY6_CIOIN</name>
<reference evidence="6" key="1">
    <citation type="journal article" date="2002" name="Science">
        <title>The draft genome of Ciona intestinalis: insights into chordate and vertebrate origins.</title>
        <authorList>
            <person name="Dehal P."/>
            <person name="Satou Y."/>
            <person name="Campbell R.K."/>
            <person name="Chapman J."/>
            <person name="Degnan B."/>
            <person name="De Tomaso A."/>
            <person name="Davidson B."/>
            <person name="Di Gregorio A."/>
            <person name="Gelpke M."/>
            <person name="Goodstein D.M."/>
            <person name="Harafuji N."/>
            <person name="Hastings K.E."/>
            <person name="Ho I."/>
            <person name="Hotta K."/>
            <person name="Huang W."/>
            <person name="Kawashima T."/>
            <person name="Lemaire P."/>
            <person name="Martinez D."/>
            <person name="Meinertzhagen I.A."/>
            <person name="Necula S."/>
            <person name="Nonaka M."/>
            <person name="Putnam N."/>
            <person name="Rash S."/>
            <person name="Saiga H."/>
            <person name="Satake M."/>
            <person name="Terry A."/>
            <person name="Yamada L."/>
            <person name="Wang H.G."/>
            <person name="Awazu S."/>
            <person name="Azumi K."/>
            <person name="Boore J."/>
            <person name="Branno M."/>
            <person name="Chin-Bow S."/>
            <person name="DeSantis R."/>
            <person name="Doyle S."/>
            <person name="Francino P."/>
            <person name="Keys D.N."/>
            <person name="Haga S."/>
            <person name="Hayashi H."/>
            <person name="Hino K."/>
            <person name="Imai K.S."/>
            <person name="Inaba K."/>
            <person name="Kano S."/>
            <person name="Kobayashi K."/>
            <person name="Kobayashi M."/>
            <person name="Lee B.I."/>
            <person name="Makabe K.W."/>
            <person name="Manohar C."/>
            <person name="Matassi G."/>
            <person name="Medina M."/>
            <person name="Mochizuki Y."/>
            <person name="Mount S."/>
            <person name="Morishita T."/>
            <person name="Miura S."/>
            <person name="Nakayama A."/>
            <person name="Nishizaka S."/>
            <person name="Nomoto H."/>
            <person name="Ohta F."/>
            <person name="Oishi K."/>
            <person name="Rigoutsos I."/>
            <person name="Sano M."/>
            <person name="Sasaki A."/>
            <person name="Sasakura Y."/>
            <person name="Shoguchi E."/>
            <person name="Shin-i T."/>
            <person name="Spagnuolo A."/>
            <person name="Stainier D."/>
            <person name="Suzuki M.M."/>
            <person name="Tassy O."/>
            <person name="Takatori N."/>
            <person name="Tokuoka M."/>
            <person name="Yagi K."/>
            <person name="Yoshizaki F."/>
            <person name="Wada S."/>
            <person name="Zhang C."/>
            <person name="Hyatt P.D."/>
            <person name="Larimer F."/>
            <person name="Detter C."/>
            <person name="Doggett N."/>
            <person name="Glavina T."/>
            <person name="Hawkins T."/>
            <person name="Richardson P."/>
            <person name="Lucas S."/>
            <person name="Kohara Y."/>
            <person name="Levine M."/>
            <person name="Satoh N."/>
            <person name="Rokhsar D.S."/>
        </authorList>
    </citation>
    <scope>NUCLEOTIDE SEQUENCE [LARGE SCALE GENOMIC DNA]</scope>
</reference>
<reference evidence="5" key="2">
    <citation type="journal article" date="2008" name="Genome Biol.">
        <title>Improved genome assembly and evidence-based global gene model set for the chordate Ciona intestinalis: new insight into intron and operon populations.</title>
        <authorList>
            <person name="Satou Y."/>
            <person name="Mineta K."/>
            <person name="Ogasawara M."/>
            <person name="Sasakura Y."/>
            <person name="Shoguchi E."/>
            <person name="Ueno K."/>
            <person name="Yamada L."/>
            <person name="Matsumoto J."/>
            <person name="Wasserscheid J."/>
            <person name="Dewar K."/>
            <person name="Wiley G.B."/>
            <person name="Macmil S.L."/>
            <person name="Roe B.A."/>
            <person name="Zeller R.W."/>
            <person name="Hastings K.E."/>
            <person name="Lemaire P."/>
            <person name="Lindquist E."/>
            <person name="Endo T."/>
            <person name="Hotta K."/>
            <person name="Inaba K."/>
        </authorList>
    </citation>
    <scope>NUCLEOTIDE SEQUENCE [LARGE SCALE GENOMIC DNA]</scope>
    <source>
        <strain evidence="5">wild type</strain>
    </source>
</reference>
<evidence type="ECO:0000256" key="2">
    <source>
        <dbReference type="ARBA" id="ARBA00023054"/>
    </source>
</evidence>
<dbReference type="InParanoid" id="F6PIY6"/>
<dbReference type="STRING" id="7719.ENSCINP00000016774"/>
<dbReference type="EMBL" id="EAAA01000520">
    <property type="status" value="NOT_ANNOTATED_CDS"/>
    <property type="molecule type" value="Genomic_DNA"/>
</dbReference>
<protein>
    <recommendedName>
        <fullName evidence="4">N-CoR GPS2-interacting domain-containing protein</fullName>
    </recommendedName>
</protein>
<accession>F6PIY6</accession>
<dbReference type="InterPro" id="IPR031557">
    <property type="entry name" value="N-CoR_GPS2_interact"/>
</dbReference>
<evidence type="ECO:0000256" key="1">
    <source>
        <dbReference type="ARBA" id="ARBA00010097"/>
    </source>
</evidence>
<dbReference type="HOGENOM" id="CLU_743016_0_0_1"/>
<feature type="domain" description="N-CoR GPS2-interacting" evidence="4">
    <location>
        <begin position="254"/>
        <end position="335"/>
    </location>
</feature>
<feature type="region of interest" description="Disordered" evidence="3">
    <location>
        <begin position="300"/>
        <end position="328"/>
    </location>
</feature>
<dbReference type="AlphaFoldDB" id="F6PIY6"/>
<feature type="region of interest" description="Disordered" evidence="3">
    <location>
        <begin position="1"/>
        <end position="37"/>
    </location>
</feature>
<reference evidence="5" key="4">
    <citation type="submission" date="2025-09" db="UniProtKB">
        <authorList>
            <consortium name="Ensembl"/>
        </authorList>
    </citation>
    <scope>IDENTIFICATION</scope>
</reference>
<proteinExistence type="inferred from homology"/>
<dbReference type="GeneTree" id="ENSGT00940000155093"/>
<feature type="region of interest" description="Disordered" evidence="3">
    <location>
        <begin position="86"/>
        <end position="111"/>
    </location>
</feature>
<dbReference type="Ensembl" id="ENSCINT00000016774.3">
    <property type="protein sequence ID" value="ENSCINP00000016774.3"/>
    <property type="gene ID" value="ENSCING00000008210.3"/>
</dbReference>
<keyword evidence="2" id="KW-0175">Coiled coil</keyword>
<dbReference type="PANTHER" id="PTHR13992:SF39">
    <property type="entry name" value="SMRTER, ISOFORM G"/>
    <property type="match status" value="1"/>
</dbReference>
<dbReference type="InterPro" id="IPR051571">
    <property type="entry name" value="N-CoR_corepressor"/>
</dbReference>
<feature type="compositionally biased region" description="Polar residues" evidence="3">
    <location>
        <begin position="234"/>
        <end position="248"/>
    </location>
</feature>
<feature type="compositionally biased region" description="Polar residues" evidence="3">
    <location>
        <begin position="257"/>
        <end position="271"/>
    </location>
</feature>
<dbReference type="PANTHER" id="PTHR13992">
    <property type="entry name" value="NUCLEAR RECEPTOR CO-REPRESSOR RELATED NCOR"/>
    <property type="match status" value="1"/>
</dbReference>
<evidence type="ECO:0000259" key="4">
    <source>
        <dbReference type="Pfam" id="PF15784"/>
    </source>
</evidence>
<dbReference type="Gene3D" id="1.20.5.430">
    <property type="match status" value="1"/>
</dbReference>
<sequence length="373" mass="41728">MKPPWQSQHHVATSGNNPHHPTSRIETSQAPTSSVSDPSLVLSQLFAHQQNALHSSYLSMYTKPDQKLPYDPRMQLPVMSASLPRSQMLGVPTPHQPLPSTNPYQQRRSAPLRVSLLRDIDIAGERDKDTPASSGASYAYSGSALHPSQIASSSRHTQERPITMLGNMQHNYQQQQQACAVLSKQQDIPSFNHPSFGAQQHPAYSGLPITKEIKQEAIVVKLEEQDKGMYHPPSDNTSDHTASQTPSVQRHAGVPTQPKQDITNPASVSYEQKSKEDLVQAMDKVDREIAKVESEINRIQKKKTQLEESAKMPPEPEKSASSPQRVEPKHRDLWQVIYAENRKKAEAARVVLDGLCPRYDMPLYNQPCDTKVY</sequence>
<comment type="similarity">
    <text evidence="1">Belongs to the N-CoR nuclear receptor corepressors family.</text>
</comment>
<dbReference type="Proteomes" id="UP000008144">
    <property type="component" value="Chromosome 10"/>
</dbReference>
<feature type="compositionally biased region" description="Polar residues" evidence="3">
    <location>
        <begin position="98"/>
        <end position="108"/>
    </location>
</feature>